<dbReference type="AlphaFoldDB" id="A0A6H1ZK65"/>
<gene>
    <name evidence="1" type="ORF">TM448A00748_0013</name>
    <name evidence="2" type="ORF">TM448B00292_0014</name>
</gene>
<sequence>MQDYSLPQLEAFLAAIDKEDRAANRIALTVARAARAKPAQFKQIMKEIG</sequence>
<evidence type="ECO:0000313" key="2">
    <source>
        <dbReference type="EMBL" id="QJH94677.1"/>
    </source>
</evidence>
<dbReference type="EMBL" id="MT144604">
    <property type="protein sequence ID" value="QJH94677.1"/>
    <property type="molecule type" value="Genomic_DNA"/>
</dbReference>
<accession>A0A6H1ZK65</accession>
<organism evidence="1">
    <name type="scientific">viral metagenome</name>
    <dbReference type="NCBI Taxonomy" id="1070528"/>
    <lineage>
        <taxon>unclassified sequences</taxon>
        <taxon>metagenomes</taxon>
        <taxon>organismal metagenomes</taxon>
    </lineage>
</organism>
<evidence type="ECO:0000313" key="1">
    <source>
        <dbReference type="EMBL" id="QJA47849.1"/>
    </source>
</evidence>
<name>A0A6H1ZK65_9ZZZZ</name>
<dbReference type="EMBL" id="MT144060">
    <property type="protein sequence ID" value="QJA47849.1"/>
    <property type="molecule type" value="Genomic_DNA"/>
</dbReference>
<protein>
    <submittedName>
        <fullName evidence="1">Uncharacterized protein</fullName>
    </submittedName>
</protein>
<reference evidence="1" key="1">
    <citation type="submission" date="2020-03" db="EMBL/GenBank/DDBJ databases">
        <title>The deep terrestrial virosphere.</title>
        <authorList>
            <person name="Holmfeldt K."/>
            <person name="Nilsson E."/>
            <person name="Simone D."/>
            <person name="Lopez-Fernandez M."/>
            <person name="Wu X."/>
            <person name="de Brujin I."/>
            <person name="Lundin D."/>
            <person name="Andersson A."/>
            <person name="Bertilsson S."/>
            <person name="Dopson M."/>
        </authorList>
    </citation>
    <scope>NUCLEOTIDE SEQUENCE</scope>
    <source>
        <strain evidence="1">TM448A00748</strain>
        <strain evidence="2">TM448B00292</strain>
    </source>
</reference>
<proteinExistence type="predicted"/>